<dbReference type="InterPro" id="IPR053151">
    <property type="entry name" value="RNase_H-like"/>
</dbReference>
<comment type="caution">
    <text evidence="1">The sequence shown here is derived from an EMBL/GenBank/DDBJ whole genome shotgun (WGS) entry which is preliminary data.</text>
</comment>
<dbReference type="PANTHER" id="PTHR47723:SF19">
    <property type="entry name" value="POLYNUCLEOTIDYL TRANSFERASE, RIBONUCLEASE H-LIKE SUPERFAMILY PROTEIN"/>
    <property type="match status" value="1"/>
</dbReference>
<dbReference type="Proteomes" id="UP000265520">
    <property type="component" value="Unassembled WGS sequence"/>
</dbReference>
<dbReference type="AlphaFoldDB" id="A0A392QX11"/>
<accession>A0A392QX11</accession>
<organism evidence="1 2">
    <name type="scientific">Trifolium medium</name>
    <dbReference type="NCBI Taxonomy" id="97028"/>
    <lineage>
        <taxon>Eukaryota</taxon>
        <taxon>Viridiplantae</taxon>
        <taxon>Streptophyta</taxon>
        <taxon>Embryophyta</taxon>
        <taxon>Tracheophyta</taxon>
        <taxon>Spermatophyta</taxon>
        <taxon>Magnoliopsida</taxon>
        <taxon>eudicotyledons</taxon>
        <taxon>Gunneridae</taxon>
        <taxon>Pentapetalae</taxon>
        <taxon>rosids</taxon>
        <taxon>fabids</taxon>
        <taxon>Fabales</taxon>
        <taxon>Fabaceae</taxon>
        <taxon>Papilionoideae</taxon>
        <taxon>50 kb inversion clade</taxon>
        <taxon>NPAAA clade</taxon>
        <taxon>Hologalegina</taxon>
        <taxon>IRL clade</taxon>
        <taxon>Trifolieae</taxon>
        <taxon>Trifolium</taxon>
    </lineage>
</organism>
<proteinExistence type="predicted"/>
<dbReference type="PANTHER" id="PTHR47723">
    <property type="entry name" value="OS05G0353850 PROTEIN"/>
    <property type="match status" value="1"/>
</dbReference>
<dbReference type="EMBL" id="LXQA010163373">
    <property type="protein sequence ID" value="MCI28066.1"/>
    <property type="molecule type" value="Genomic_DNA"/>
</dbReference>
<keyword evidence="2" id="KW-1185">Reference proteome</keyword>
<protein>
    <submittedName>
        <fullName evidence="1">Putative ribonuclease H protein</fullName>
    </submittedName>
</protein>
<sequence>MHDDIWSRPRYPWLQVQTNVANYKVAMKVGSVSNNTKKLEVLVRWNPPPEGWIRLNTEGSCKENKMAGCGGVVRGSNGEGSGL</sequence>
<evidence type="ECO:0000313" key="2">
    <source>
        <dbReference type="Proteomes" id="UP000265520"/>
    </source>
</evidence>
<feature type="non-terminal residue" evidence="1">
    <location>
        <position position="83"/>
    </location>
</feature>
<name>A0A392QX11_9FABA</name>
<reference evidence="1 2" key="1">
    <citation type="journal article" date="2018" name="Front. Plant Sci.">
        <title>Red Clover (Trifolium pratense) and Zigzag Clover (T. medium) - A Picture of Genomic Similarities and Differences.</title>
        <authorList>
            <person name="Dluhosova J."/>
            <person name="Istvanek J."/>
            <person name="Nedelnik J."/>
            <person name="Repkova J."/>
        </authorList>
    </citation>
    <scope>NUCLEOTIDE SEQUENCE [LARGE SCALE GENOMIC DNA]</scope>
    <source>
        <strain evidence="2">cv. 10/8</strain>
        <tissue evidence="1">Leaf</tissue>
    </source>
</reference>
<evidence type="ECO:0000313" key="1">
    <source>
        <dbReference type="EMBL" id="MCI28066.1"/>
    </source>
</evidence>